<dbReference type="RefSeq" id="WP_042624157.1">
    <property type="nucleotide sequence ID" value="NZ_MKGK01000008.1"/>
</dbReference>
<dbReference type="Proteomes" id="UP000031838">
    <property type="component" value="Chromosome 1"/>
</dbReference>
<reference evidence="3" key="1">
    <citation type="submission" date="2011-03" db="EMBL/GenBank/DDBJ databases">
        <authorList>
            <person name="Voget S."/>
            <person name="Streit W.R."/>
            <person name="Jaeger K.E."/>
            <person name="Daniel R."/>
        </authorList>
    </citation>
    <scope>NUCLEOTIDE SEQUENCE [LARGE SCALE GENOMIC DNA]</scope>
    <source>
        <strain evidence="3">PG1</strain>
    </source>
</reference>
<dbReference type="OrthoDB" id="9901793at2"/>
<reference evidence="2 3" key="2">
    <citation type="journal article" date="2016" name="Appl. Microbiol. Biotechnol.">
        <title>Mutations improving production and secretion of extracellular lipase by Burkholderia glumae PG1.</title>
        <authorList>
            <person name="Knapp A."/>
            <person name="Voget S."/>
            <person name="Gao R."/>
            <person name="Zaburannyi N."/>
            <person name="Krysciak D."/>
            <person name="Breuer M."/>
            <person name="Hauer B."/>
            <person name="Streit W.R."/>
            <person name="Muller R."/>
            <person name="Daniel R."/>
            <person name="Jaeger K.E."/>
        </authorList>
    </citation>
    <scope>NUCLEOTIDE SEQUENCE [LARGE SCALE GENOMIC DNA]</scope>
    <source>
        <strain evidence="2 3">PG1</strain>
    </source>
</reference>
<dbReference type="HOGENOM" id="CLU_1335439_0_0_4"/>
<sequence length="205" mass="22643">MKLDKWILAVLFGCAMQGASAAGYDFSLAASQACPGLDRFTPTHNVGEVMTEVRAMPHDFEDANPANKSVCTPHYGSYLQMSRSGPSCRIFDNEAIGVVLFGMEDSQAKSLLSNGALLYFLADADDARERAARRLRADGFVRVANAEYPGLLGRSLATDEQLDIYRRGELLVTLNRDIRQHRFSAMISDRAMLKIVNRDETNCAK</sequence>
<evidence type="ECO:0000256" key="1">
    <source>
        <dbReference type="SAM" id="SignalP"/>
    </source>
</evidence>
<dbReference type="EMBL" id="CP002580">
    <property type="protein sequence ID" value="AJK45432.1"/>
    <property type="molecule type" value="Genomic_DNA"/>
</dbReference>
<proteinExistence type="predicted"/>
<feature type="chain" id="PRO_5002109646" evidence="1">
    <location>
        <begin position="22"/>
        <end position="205"/>
    </location>
</feature>
<dbReference type="AlphaFoldDB" id="A0A0B6RJE7"/>
<dbReference type="KEGG" id="bgp:BGL_1c09030"/>
<accession>A0A0B6RJE7</accession>
<feature type="signal peptide" evidence="1">
    <location>
        <begin position="1"/>
        <end position="21"/>
    </location>
</feature>
<keyword evidence="1" id="KW-0732">Signal</keyword>
<evidence type="ECO:0000313" key="2">
    <source>
        <dbReference type="EMBL" id="AJK45432.1"/>
    </source>
</evidence>
<protein>
    <submittedName>
        <fullName evidence="2">Uncharacterized protein</fullName>
    </submittedName>
</protein>
<gene>
    <name evidence="2" type="ORF">BGL_1c09030</name>
</gene>
<keyword evidence="3" id="KW-1185">Reference proteome</keyword>
<evidence type="ECO:0000313" key="3">
    <source>
        <dbReference type="Proteomes" id="UP000031838"/>
    </source>
</evidence>
<name>A0A0B6RJE7_BURPL</name>
<organism evidence="2 3">
    <name type="scientific">Burkholderia plantarii</name>
    <dbReference type="NCBI Taxonomy" id="41899"/>
    <lineage>
        <taxon>Bacteria</taxon>
        <taxon>Pseudomonadati</taxon>
        <taxon>Pseudomonadota</taxon>
        <taxon>Betaproteobacteria</taxon>
        <taxon>Burkholderiales</taxon>
        <taxon>Burkholderiaceae</taxon>
        <taxon>Burkholderia</taxon>
    </lineage>
</organism>